<dbReference type="EMBL" id="PDLN01000023">
    <property type="protein sequence ID" value="RDW57347.1"/>
    <property type="molecule type" value="Genomic_DNA"/>
</dbReference>
<dbReference type="Proteomes" id="UP000256328">
    <property type="component" value="Unassembled WGS sequence"/>
</dbReference>
<organism evidence="2 3">
    <name type="scientific">Coleophoma crateriformis</name>
    <dbReference type="NCBI Taxonomy" id="565419"/>
    <lineage>
        <taxon>Eukaryota</taxon>
        <taxon>Fungi</taxon>
        <taxon>Dikarya</taxon>
        <taxon>Ascomycota</taxon>
        <taxon>Pezizomycotina</taxon>
        <taxon>Leotiomycetes</taxon>
        <taxon>Helotiales</taxon>
        <taxon>Dermateaceae</taxon>
        <taxon>Coleophoma</taxon>
    </lineage>
</organism>
<reference evidence="2 3" key="1">
    <citation type="journal article" date="2018" name="IMA Fungus">
        <title>IMA Genome-F 9: Draft genome sequence of Annulohypoxylon stygium, Aspergillus mulundensis, Berkeleyomyces basicola (syn. Thielaviopsis basicola), Ceratocystis smalleyi, two Cercospora beticola strains, Coleophoma cylindrospora, Fusarium fracticaudum, Phialophora cf. hyalina, and Morchella septimelata.</title>
        <authorList>
            <person name="Wingfield B.D."/>
            <person name="Bills G.F."/>
            <person name="Dong Y."/>
            <person name="Huang W."/>
            <person name="Nel W.J."/>
            <person name="Swalarsk-Parry B.S."/>
            <person name="Vaghefi N."/>
            <person name="Wilken P.M."/>
            <person name="An Z."/>
            <person name="de Beer Z.W."/>
            <person name="De Vos L."/>
            <person name="Chen L."/>
            <person name="Duong T.A."/>
            <person name="Gao Y."/>
            <person name="Hammerbacher A."/>
            <person name="Kikkert J.R."/>
            <person name="Li Y."/>
            <person name="Li H."/>
            <person name="Li K."/>
            <person name="Li Q."/>
            <person name="Liu X."/>
            <person name="Ma X."/>
            <person name="Naidoo K."/>
            <person name="Pethybridge S.J."/>
            <person name="Sun J."/>
            <person name="Steenkamp E.T."/>
            <person name="van der Nest M.A."/>
            <person name="van Wyk S."/>
            <person name="Wingfield M.J."/>
            <person name="Xiong C."/>
            <person name="Yue Q."/>
            <person name="Zhang X."/>
        </authorList>
    </citation>
    <scope>NUCLEOTIDE SEQUENCE [LARGE SCALE GENOMIC DNA]</scope>
    <source>
        <strain evidence="2 3">BP5796</strain>
    </source>
</reference>
<keyword evidence="3" id="KW-1185">Reference proteome</keyword>
<keyword evidence="1" id="KW-0472">Membrane</keyword>
<protein>
    <submittedName>
        <fullName evidence="2">Uncharacterized protein</fullName>
    </submittedName>
</protein>
<proteinExistence type="predicted"/>
<sequence length="353" mass="40630">MTANPLKSSLRTITTTNDLERVVVNALWGTSWSPREYANQQAAYSTYYSSIYQFLCRAACSGDWRIPDYTHEDVISIIDSLKSTNHKKKDVLKLIPHAVNLSPSQSERAVNLAAGLLVPLNFDGIGGARPGKRISWESEKTLKETIEEEFQVLSNQALPANPVCATCTSTIKFPRKFGLWDLKFIAGFNIVWTNSLLDHLLVVDEENKITVYIFQQVSILELHQTLTLDVIPADLISETFETLALLLPRTDEKTTAWYDKLQKKHDLDPGTFRRSYLKLEDRELHHFKYWRSRLVKLKKAFDEHEPNKPTQWWRDDRKPVQWWTFWVAILVLVLTILFGLIQSVTGLLQVILS</sequence>
<keyword evidence="1" id="KW-0812">Transmembrane</keyword>
<name>A0A3D8Q6N6_9HELO</name>
<keyword evidence="1" id="KW-1133">Transmembrane helix</keyword>
<feature type="transmembrane region" description="Helical" evidence="1">
    <location>
        <begin position="323"/>
        <end position="352"/>
    </location>
</feature>
<gene>
    <name evidence="2" type="ORF">BP5796_12797</name>
</gene>
<accession>A0A3D8Q6N6</accession>
<comment type="caution">
    <text evidence="2">The sequence shown here is derived from an EMBL/GenBank/DDBJ whole genome shotgun (WGS) entry which is preliminary data.</text>
</comment>
<dbReference type="OrthoDB" id="5428890at2759"/>
<dbReference type="AlphaFoldDB" id="A0A3D8Q6N6"/>
<evidence type="ECO:0000313" key="2">
    <source>
        <dbReference type="EMBL" id="RDW57347.1"/>
    </source>
</evidence>
<evidence type="ECO:0000313" key="3">
    <source>
        <dbReference type="Proteomes" id="UP000256328"/>
    </source>
</evidence>
<evidence type="ECO:0000256" key="1">
    <source>
        <dbReference type="SAM" id="Phobius"/>
    </source>
</evidence>